<evidence type="ECO:0000313" key="2">
    <source>
        <dbReference type="Proteomes" id="UP000182130"/>
    </source>
</evidence>
<reference evidence="2" key="1">
    <citation type="submission" date="2016-10" db="EMBL/GenBank/DDBJ databases">
        <authorList>
            <person name="Varghese N."/>
            <person name="Submissions S."/>
        </authorList>
    </citation>
    <scope>NUCLEOTIDE SEQUENCE [LARGE SCALE GENOMIC DNA]</scope>
    <source>
        <strain evidence="2">CGMCC 1.10783</strain>
    </source>
</reference>
<organism evidence="1 2">
    <name type="scientific">Arthrobacter cupressi</name>
    <dbReference type="NCBI Taxonomy" id="1045773"/>
    <lineage>
        <taxon>Bacteria</taxon>
        <taxon>Bacillati</taxon>
        <taxon>Actinomycetota</taxon>
        <taxon>Actinomycetes</taxon>
        <taxon>Micrococcales</taxon>
        <taxon>Micrococcaceae</taxon>
        <taxon>Arthrobacter</taxon>
    </lineage>
</organism>
<dbReference type="RefSeq" id="WP_074585987.1">
    <property type="nucleotide sequence ID" value="NZ_FNEI01000001.1"/>
</dbReference>
<sequence length="378" mass="35198">MQNFIRRGLYGALLAGGVMLAGAAAASAADTKGQDGSSTLLVTLGTTAPEQANGTVGVQLGTLGTGATSPSASQPTTAAVSLDGRAAPAATPAGSAPVTQAGPADVVVSLGTVEAGADGSTTGSTTAGIAPVTQAGPADVAVSLGAVRAGTAAPQAPAGGSGKAAGTGALGPGLLDSGLLRNLRAVTGEPGNPETRNTGLLRNLDAGTGALNKAGILDTGLPGAAASTGGQQNGGGNVQSGTDSANQGVPAVVRFLNGLLGGFSAGSADNGTTEGAGGKPGSGSGTAQGADVVINVRSSGPGAAEGAAAGGFAATTGLAAATPRGTCTALAAGAASFAQPLLGGSGLLALMMSLLLGFVLIVLSKRVKPFAGSARAVR</sequence>
<accession>A0A1G8HUF4</accession>
<dbReference type="AlphaFoldDB" id="A0A1G8HUF4"/>
<name>A0A1G8HUF4_9MICC</name>
<keyword evidence="2" id="KW-1185">Reference proteome</keyword>
<proteinExistence type="predicted"/>
<gene>
    <name evidence="1" type="ORF">SAMN05216555_10136</name>
</gene>
<dbReference type="EMBL" id="FNEI01000001">
    <property type="protein sequence ID" value="SDI10286.1"/>
    <property type="molecule type" value="Genomic_DNA"/>
</dbReference>
<evidence type="ECO:0000313" key="1">
    <source>
        <dbReference type="EMBL" id="SDI10286.1"/>
    </source>
</evidence>
<protein>
    <submittedName>
        <fullName evidence="1">Uncharacterized protein</fullName>
    </submittedName>
</protein>
<dbReference type="Proteomes" id="UP000182130">
    <property type="component" value="Unassembled WGS sequence"/>
</dbReference>